<dbReference type="AlphaFoldDB" id="A0A543JP98"/>
<name>A0A543JP98_9PSEU</name>
<sequence length="153" mass="14692">MSGYRTRGLLRAAALLAVGTSPLLASAASAAEGPAEIVDGTIGTVGNAPEVGVDATKPVTDLLSGQAVKLPAPLPGGASDVRAPQVAAPAALQVPDAPPLPVAADALAPHGRALPEVPGVPQLPGVPELPIAPAASVGQAPDLGGELGKLPVG</sequence>
<protein>
    <recommendedName>
        <fullName evidence="4">Small secreted domain DUF320</fullName>
    </recommendedName>
</protein>
<feature type="chain" id="PRO_5022142524" description="Small secreted domain DUF320" evidence="1">
    <location>
        <begin position="31"/>
        <end position="153"/>
    </location>
</feature>
<proteinExistence type="predicted"/>
<reference evidence="2 3" key="1">
    <citation type="submission" date="2019-06" db="EMBL/GenBank/DDBJ databases">
        <title>Sequencing the genomes of 1000 actinobacteria strains.</title>
        <authorList>
            <person name="Klenk H.-P."/>
        </authorList>
    </citation>
    <scope>NUCLEOTIDE SEQUENCE [LARGE SCALE GENOMIC DNA]</scope>
    <source>
        <strain evidence="2 3">DSM 45456</strain>
    </source>
</reference>
<organism evidence="2 3">
    <name type="scientific">Saccharothrix saharensis</name>
    <dbReference type="NCBI Taxonomy" id="571190"/>
    <lineage>
        <taxon>Bacteria</taxon>
        <taxon>Bacillati</taxon>
        <taxon>Actinomycetota</taxon>
        <taxon>Actinomycetes</taxon>
        <taxon>Pseudonocardiales</taxon>
        <taxon>Pseudonocardiaceae</taxon>
        <taxon>Saccharothrix</taxon>
    </lineage>
</organism>
<gene>
    <name evidence="2" type="ORF">FHX81_7101</name>
</gene>
<accession>A0A543JP98</accession>
<dbReference type="RefSeq" id="WP_141982796.1">
    <property type="nucleotide sequence ID" value="NZ_VFPP01000001.1"/>
</dbReference>
<dbReference type="EMBL" id="VFPP01000001">
    <property type="protein sequence ID" value="TQM84646.1"/>
    <property type="molecule type" value="Genomic_DNA"/>
</dbReference>
<evidence type="ECO:0008006" key="4">
    <source>
        <dbReference type="Google" id="ProtNLM"/>
    </source>
</evidence>
<dbReference type="Proteomes" id="UP000316628">
    <property type="component" value="Unassembled WGS sequence"/>
</dbReference>
<evidence type="ECO:0000256" key="1">
    <source>
        <dbReference type="SAM" id="SignalP"/>
    </source>
</evidence>
<comment type="caution">
    <text evidence="2">The sequence shown here is derived from an EMBL/GenBank/DDBJ whole genome shotgun (WGS) entry which is preliminary data.</text>
</comment>
<evidence type="ECO:0000313" key="2">
    <source>
        <dbReference type="EMBL" id="TQM84646.1"/>
    </source>
</evidence>
<feature type="signal peptide" evidence="1">
    <location>
        <begin position="1"/>
        <end position="30"/>
    </location>
</feature>
<dbReference type="OrthoDB" id="3700162at2"/>
<evidence type="ECO:0000313" key="3">
    <source>
        <dbReference type="Proteomes" id="UP000316628"/>
    </source>
</evidence>
<keyword evidence="1" id="KW-0732">Signal</keyword>
<keyword evidence="3" id="KW-1185">Reference proteome</keyword>